<accession>A0A386HN42</accession>
<keyword evidence="1" id="KW-0812">Transmembrane</keyword>
<keyword evidence="1" id="KW-1133">Transmembrane helix</keyword>
<organism evidence="2 3">
    <name type="scientific">Arachidicoccus soli</name>
    <dbReference type="NCBI Taxonomy" id="2341117"/>
    <lineage>
        <taxon>Bacteria</taxon>
        <taxon>Pseudomonadati</taxon>
        <taxon>Bacteroidota</taxon>
        <taxon>Chitinophagia</taxon>
        <taxon>Chitinophagales</taxon>
        <taxon>Chitinophagaceae</taxon>
        <taxon>Arachidicoccus</taxon>
    </lineage>
</organism>
<keyword evidence="3" id="KW-1185">Reference proteome</keyword>
<evidence type="ECO:0008006" key="4">
    <source>
        <dbReference type="Google" id="ProtNLM"/>
    </source>
</evidence>
<evidence type="ECO:0000313" key="2">
    <source>
        <dbReference type="EMBL" id="AYD46901.1"/>
    </source>
</evidence>
<protein>
    <recommendedName>
        <fullName evidence="4">DUF5658 domain-containing protein</fullName>
    </recommendedName>
</protein>
<feature type="transmembrane region" description="Helical" evidence="1">
    <location>
        <begin position="37"/>
        <end position="59"/>
    </location>
</feature>
<dbReference type="KEGG" id="ark:D6B99_04290"/>
<sequence>MFILILAFASFDIYIKILISFLVGKGNFFEPFVLYNAVQNVTCPLVGWWVGFGCGWAKLNVLQKRWLVCRLAALLILRRVGILSTVFLSVYVSTVGLLGLLVTYL</sequence>
<feature type="transmembrane region" description="Helical" evidence="1">
    <location>
        <begin position="5"/>
        <end position="25"/>
    </location>
</feature>
<dbReference type="Proteomes" id="UP000266118">
    <property type="component" value="Chromosome"/>
</dbReference>
<dbReference type="AlphaFoldDB" id="A0A386HN42"/>
<dbReference type="EMBL" id="CP032489">
    <property type="protein sequence ID" value="AYD46901.1"/>
    <property type="molecule type" value="Genomic_DNA"/>
</dbReference>
<gene>
    <name evidence="2" type="ORF">D6B99_04290</name>
</gene>
<proteinExistence type="predicted"/>
<reference evidence="2 3" key="1">
    <citation type="submission" date="2018-09" db="EMBL/GenBank/DDBJ databases">
        <title>Arachidicoccus sp. nov., a bacterium isolated from soil.</title>
        <authorList>
            <person name="Weon H.-Y."/>
            <person name="Kwon S.-W."/>
            <person name="Lee S.A."/>
        </authorList>
    </citation>
    <scope>NUCLEOTIDE SEQUENCE [LARGE SCALE GENOMIC DNA]</scope>
    <source>
        <strain evidence="2 3">KIS59-12</strain>
    </source>
</reference>
<name>A0A386HN42_9BACT</name>
<evidence type="ECO:0000313" key="3">
    <source>
        <dbReference type="Proteomes" id="UP000266118"/>
    </source>
</evidence>
<evidence type="ECO:0000256" key="1">
    <source>
        <dbReference type="SAM" id="Phobius"/>
    </source>
</evidence>
<feature type="transmembrane region" description="Helical" evidence="1">
    <location>
        <begin position="80"/>
        <end position="104"/>
    </location>
</feature>
<keyword evidence="1" id="KW-0472">Membrane</keyword>